<keyword evidence="2" id="KW-1185">Reference proteome</keyword>
<accession>A0ACB9V8X8</accession>
<dbReference type="EMBL" id="CM043028">
    <property type="protein sequence ID" value="KAI4586199.1"/>
    <property type="molecule type" value="Genomic_DNA"/>
</dbReference>
<evidence type="ECO:0000313" key="1">
    <source>
        <dbReference type="EMBL" id="KAI4586199.1"/>
    </source>
</evidence>
<evidence type="ECO:0000313" key="2">
    <source>
        <dbReference type="Proteomes" id="UP001057279"/>
    </source>
</evidence>
<protein>
    <submittedName>
        <fullName evidence="1">Uncharacterized protein</fullName>
    </submittedName>
</protein>
<comment type="caution">
    <text evidence="1">The sequence shown here is derived from an EMBL/GenBank/DDBJ whole genome shotgun (WGS) entry which is preliminary data.</text>
</comment>
<proteinExistence type="predicted"/>
<dbReference type="Proteomes" id="UP001057279">
    <property type="component" value="Linkage Group LG03"/>
</dbReference>
<reference evidence="1" key="1">
    <citation type="submission" date="2022-03" db="EMBL/GenBank/DDBJ databases">
        <title>Genomic analyses of argali, domestic sheep and their hybrids provide insights into chromosomal evolution, heterosis and genetic basis of agronomic traits.</title>
        <authorList>
            <person name="Li M."/>
        </authorList>
    </citation>
    <scope>NUCLEOTIDE SEQUENCE</scope>
    <source>
        <strain evidence="1">F1 hybrid</strain>
    </source>
</reference>
<sequence>MFPRCHSAALCSHTRAPPRLPLSAAPSVPPSPPPCVIDPAALAPGGGGRPQASLPPVRCCRVLLGTQVLLGIGLCRCLIPPGIPGEAGWTAQTADSRGLFLPKPRHKGSGQTMRPGGERCHWIPPAETGLACWIALCVAEAVPACPFPCTCDGRGLQVDCSGLGLTAPPPDLPATTRSLLLLNNRLSSLPGGAFANLSGLQRLDLSNNFLDRLPRAAFGDLANLTELQLRNNSLRALDAALLRPLPRLRHLDLSLNGLSRLPPGLFDGLPALRSLSLRANRLQSLDRRTFEPLAGLQLLQVADNPWECDCHLRDFKRWLEWFSYRGGRLDQLACTLPKELRGKDMRMVPMEMFNYCSQLEDQNSSAGQEVPGPPCTKASPEPAKPKPGPEPEPEPSTACPQKQRPRPVSVRRAIGTVIIAGVVCGVVCVMMVVAAAYGCIYASLMAKYHRELKKRQPLMGDPEGEHEDQKQISSVA</sequence>
<gene>
    <name evidence="1" type="ORF">MJG53_003986</name>
</gene>
<organism evidence="1 2">
    <name type="scientific">Ovis ammon polii x Ovis aries</name>
    <dbReference type="NCBI Taxonomy" id="2918886"/>
    <lineage>
        <taxon>Eukaryota</taxon>
        <taxon>Metazoa</taxon>
        <taxon>Chordata</taxon>
        <taxon>Craniata</taxon>
        <taxon>Vertebrata</taxon>
        <taxon>Euteleostomi</taxon>
        <taxon>Mammalia</taxon>
        <taxon>Eutheria</taxon>
        <taxon>Laurasiatheria</taxon>
        <taxon>Artiodactyla</taxon>
        <taxon>Ruminantia</taxon>
        <taxon>Pecora</taxon>
        <taxon>Bovidae</taxon>
        <taxon>Caprinae</taxon>
        <taxon>Ovis</taxon>
    </lineage>
</organism>
<name>A0ACB9V8X8_9CETA</name>